<dbReference type="EMBL" id="PKJC01000037">
    <property type="protein sequence ID" value="PKZ62948.1"/>
    <property type="molecule type" value="Genomic_DNA"/>
</dbReference>
<reference evidence="1 2" key="1">
    <citation type="submission" date="2017-12" db="EMBL/GenBank/DDBJ databases">
        <title>Phylogenetic diversity of female urinary microbiome.</title>
        <authorList>
            <person name="Thomas-White K."/>
            <person name="Wolfe A.J."/>
        </authorList>
    </citation>
    <scope>NUCLEOTIDE SEQUENCE [LARGE SCALE GENOMIC DNA]</scope>
    <source>
        <strain evidence="1 2">UMB0777</strain>
    </source>
</reference>
<dbReference type="Proteomes" id="UP000234662">
    <property type="component" value="Unassembled WGS sequence"/>
</dbReference>
<dbReference type="AlphaFoldDB" id="A0A2I1R1F1"/>
<protein>
    <recommendedName>
        <fullName evidence="3">Mammalian cell entry protein</fullName>
    </recommendedName>
</protein>
<evidence type="ECO:0008006" key="3">
    <source>
        <dbReference type="Google" id="ProtNLM"/>
    </source>
</evidence>
<gene>
    <name evidence="1" type="ORF">CYJ73_24325</name>
</gene>
<evidence type="ECO:0000313" key="1">
    <source>
        <dbReference type="EMBL" id="PKZ62948.1"/>
    </source>
</evidence>
<name>A0A2I1R1F1_9ACTN</name>
<proteinExistence type="predicted"/>
<organism evidence="1 2">
    <name type="scientific">Gordonia terrae</name>
    <dbReference type="NCBI Taxonomy" id="2055"/>
    <lineage>
        <taxon>Bacteria</taxon>
        <taxon>Bacillati</taxon>
        <taxon>Actinomycetota</taxon>
        <taxon>Actinomycetes</taxon>
        <taxon>Mycobacteriales</taxon>
        <taxon>Gordoniaceae</taxon>
        <taxon>Gordonia</taxon>
    </lineage>
</organism>
<comment type="caution">
    <text evidence="1">The sequence shown here is derived from an EMBL/GenBank/DDBJ whole genome shotgun (WGS) entry which is preliminary data.</text>
</comment>
<accession>A0A2I1R1F1</accession>
<sequence>MASMAAIVTVVTVLVVAVAVYGIRLVVDDDDNLRIRVSTPSVGPGVKSGAAVILNGAEVGHIVDLRRADDAVLMDLELSPAKVEGLTDTFGMDFRPENYFGVTAVNIFKGSGGSELRSGVTLTRDVAPDYTMSTMIERSSLLVDGGLNAEMVRILDDILRYTNGLTPLLRAGLVFADQVAKTQRALPSELLGDANSILEVFPDFLGQAVESGYTIYQGKYNRLPDGSIGINDRVLNMSDAGLKVASGALFAAAGTLLRSHATELTPAVEIVRLYADVVPDVLGNGTLGPKLRTVLNRFTTAFGGTAGQPSLRLRLRVVMDDLPGVAAPLGLAGLRQDGGRR</sequence>
<evidence type="ECO:0000313" key="2">
    <source>
        <dbReference type="Proteomes" id="UP000234662"/>
    </source>
</evidence>